<feature type="coiled-coil region" evidence="1">
    <location>
        <begin position="49"/>
        <end position="83"/>
    </location>
</feature>
<sequence length="154" mass="17976">MSNPLQLESPTDFLSHIQNVDEMARQTIIAELYSTLLLKSTEQRVKKYLSSYKREVVQLSAVVQELRRDISNLHDKNAELLQKSAVDQFRLAESKKSNIGQTKNQLPSYRQEYLPNLCFLKLMINFGRQKTLYPALQRHIRIALAQNYDSYENL</sequence>
<comment type="caution">
    <text evidence="2">The sequence shown here is derived from an EMBL/GenBank/DDBJ whole genome shotgun (WGS) entry which is preliminary data.</text>
</comment>
<dbReference type="EMBL" id="MCBQ01006439">
    <property type="protein sequence ID" value="RKF78450.1"/>
    <property type="molecule type" value="Genomic_DNA"/>
</dbReference>
<keyword evidence="3" id="KW-1185">Reference proteome</keyword>
<dbReference type="AlphaFoldDB" id="A0A420IV84"/>
<evidence type="ECO:0000313" key="3">
    <source>
        <dbReference type="Proteomes" id="UP000283383"/>
    </source>
</evidence>
<proteinExistence type="predicted"/>
<name>A0A420IV84_9PEZI</name>
<evidence type="ECO:0000313" key="2">
    <source>
        <dbReference type="EMBL" id="RKF78450.1"/>
    </source>
</evidence>
<reference evidence="2 3" key="1">
    <citation type="journal article" date="2018" name="BMC Genomics">
        <title>Comparative genome analyses reveal sequence features reflecting distinct modes of host-adaptation between dicot and monocot powdery mildew.</title>
        <authorList>
            <person name="Wu Y."/>
            <person name="Ma X."/>
            <person name="Pan Z."/>
            <person name="Kale S.D."/>
            <person name="Song Y."/>
            <person name="King H."/>
            <person name="Zhang Q."/>
            <person name="Presley C."/>
            <person name="Deng X."/>
            <person name="Wei C.I."/>
            <person name="Xiao S."/>
        </authorList>
    </citation>
    <scope>NUCLEOTIDE SEQUENCE [LARGE SCALE GENOMIC DNA]</scope>
    <source>
        <strain evidence="2">UMSG3</strain>
    </source>
</reference>
<gene>
    <name evidence="2" type="ORF">GcM3_064030</name>
</gene>
<keyword evidence="1" id="KW-0175">Coiled coil</keyword>
<dbReference type="Proteomes" id="UP000283383">
    <property type="component" value="Unassembled WGS sequence"/>
</dbReference>
<evidence type="ECO:0000256" key="1">
    <source>
        <dbReference type="SAM" id="Coils"/>
    </source>
</evidence>
<accession>A0A420IV84</accession>
<organism evidence="2 3">
    <name type="scientific">Golovinomyces cichoracearum</name>
    <dbReference type="NCBI Taxonomy" id="62708"/>
    <lineage>
        <taxon>Eukaryota</taxon>
        <taxon>Fungi</taxon>
        <taxon>Dikarya</taxon>
        <taxon>Ascomycota</taxon>
        <taxon>Pezizomycotina</taxon>
        <taxon>Leotiomycetes</taxon>
        <taxon>Erysiphales</taxon>
        <taxon>Erysiphaceae</taxon>
        <taxon>Golovinomyces</taxon>
    </lineage>
</organism>
<protein>
    <submittedName>
        <fullName evidence="2">Uncharacterized protein</fullName>
    </submittedName>
</protein>